<feature type="signal peptide" evidence="1">
    <location>
        <begin position="1"/>
        <end position="19"/>
    </location>
</feature>
<dbReference type="EMBL" id="CP025785">
    <property type="protein sequence ID" value="AWG42910.1"/>
    <property type="molecule type" value="Genomic_DNA"/>
</dbReference>
<dbReference type="RefSeq" id="WP_108729310.1">
    <property type="nucleotide sequence ID" value="NZ_CP025785.1"/>
</dbReference>
<accession>A0A2S1LXA4</accession>
<name>A0A2S1LXA4_9SPIR</name>
<proteinExistence type="predicted"/>
<gene>
    <name evidence="2" type="ORF">CR532_02845</name>
</gene>
<keyword evidence="1" id="KW-0732">Signal</keyword>
<evidence type="ECO:0000313" key="2">
    <source>
        <dbReference type="EMBL" id="AWG42910.1"/>
    </source>
</evidence>
<feature type="chain" id="PRO_5015757524" description="Outer membrane protein beta-barrel domain-containing protein" evidence="1">
    <location>
        <begin position="20"/>
        <end position="205"/>
    </location>
</feature>
<reference evidence="2 3" key="1">
    <citation type="submission" date="2018-01" db="EMBL/GenBank/DDBJ databases">
        <title>Genome sequence of Borrelia tachyglossi.</title>
        <authorList>
            <person name="Gofton A.W."/>
        </authorList>
    </citation>
    <scope>NUCLEOTIDE SEQUENCE [LARGE SCALE GENOMIC DNA]</scope>
    <source>
        <strain evidence="2 3">Bc-F10-1268</strain>
    </source>
</reference>
<dbReference type="OrthoDB" id="350913at2"/>
<organism evidence="2 3">
    <name type="scientific">Candidatus Borreliella tachyglossi</name>
    <dbReference type="NCBI Taxonomy" id="1964448"/>
    <lineage>
        <taxon>Bacteria</taxon>
        <taxon>Pseudomonadati</taxon>
        <taxon>Spirochaetota</taxon>
        <taxon>Spirochaetia</taxon>
        <taxon>Spirochaetales</taxon>
        <taxon>Borreliaceae</taxon>
        <taxon>Borreliella</taxon>
    </lineage>
</organism>
<evidence type="ECO:0000313" key="3">
    <source>
        <dbReference type="Proteomes" id="UP000244655"/>
    </source>
</evidence>
<dbReference type="AlphaFoldDB" id="A0A2S1LXA4"/>
<protein>
    <recommendedName>
        <fullName evidence="4">Outer membrane protein beta-barrel domain-containing protein</fullName>
    </recommendedName>
</protein>
<dbReference type="Proteomes" id="UP000244655">
    <property type="component" value="Chromosome"/>
</dbReference>
<sequence length="205" mass="22830">MRTKILIVSLLAIASNVFSGTTFEFNLGFGIGLPVSTISNFYNTALDIGEKLNSVDRDKVVQDFADMVNIAKAGFGYGGHAQMGARFDHLLSLGFELGFDFNLFKAINRTGKLNDSFSFIAAIEPRFYTRLDFFIGAIAFFTGPRVNIATAREKSILNDLGIFAWDLGTRLTFSFLMLEAYYSWNIKKEEFSDFKVGLGVEFGIL</sequence>
<evidence type="ECO:0008006" key="4">
    <source>
        <dbReference type="Google" id="ProtNLM"/>
    </source>
</evidence>
<evidence type="ECO:0000256" key="1">
    <source>
        <dbReference type="SAM" id="SignalP"/>
    </source>
</evidence>
<keyword evidence="3" id="KW-1185">Reference proteome</keyword>